<keyword evidence="2" id="KW-1185">Reference proteome</keyword>
<dbReference type="Proteomes" id="UP000008220">
    <property type="component" value="Chromosome"/>
</dbReference>
<dbReference type="STRING" id="386415.NT01CX_2045"/>
<protein>
    <submittedName>
        <fullName evidence="1">Uncharacterized protein</fullName>
    </submittedName>
</protein>
<dbReference type="RefSeq" id="WP_011722119.1">
    <property type="nucleotide sequence ID" value="NC_008593.1"/>
</dbReference>
<proteinExistence type="predicted"/>
<name>A0Q0G6_CLONN</name>
<gene>
    <name evidence="1" type="ordered locus">NT01CX_2045</name>
</gene>
<dbReference type="KEGG" id="cno:NT01CX_2045"/>
<organism evidence="1 2">
    <name type="scientific">Clostridium novyi (strain NT)</name>
    <dbReference type="NCBI Taxonomy" id="386415"/>
    <lineage>
        <taxon>Bacteria</taxon>
        <taxon>Bacillati</taxon>
        <taxon>Bacillota</taxon>
        <taxon>Clostridia</taxon>
        <taxon>Eubacteriales</taxon>
        <taxon>Clostridiaceae</taxon>
        <taxon>Clostridium</taxon>
    </lineage>
</organism>
<accession>A0Q0G6</accession>
<evidence type="ECO:0000313" key="1">
    <source>
        <dbReference type="EMBL" id="ABK60889.1"/>
    </source>
</evidence>
<dbReference type="PATRIC" id="fig|386415.7.peg.1150"/>
<dbReference type="eggNOG" id="COG5410">
    <property type="taxonomic scope" value="Bacteria"/>
</dbReference>
<dbReference type="AlphaFoldDB" id="A0Q0G6"/>
<dbReference type="EMBL" id="CP000382">
    <property type="protein sequence ID" value="ABK60889.1"/>
    <property type="molecule type" value="Genomic_DNA"/>
</dbReference>
<sequence>MTGSYNETLSTIFSKNVRNAIQEVKGDKDKIVFTDIFSGVSIKQGDGAMNLWFLESGYNNYLATSPTGTATGFGYSLMIIYGLIKNAEETYNENVLEKH</sequence>
<dbReference type="HOGENOM" id="CLU_2315285_0_0_9"/>
<reference evidence="1 2" key="1">
    <citation type="journal article" date="2006" name="Nat. Biotechnol.">
        <title>The genome and transcriptomes of the anti-tumor agent Clostridium novyi-NT.</title>
        <authorList>
            <person name="Bettegowda C."/>
            <person name="Huang X."/>
            <person name="Lin J."/>
            <person name="Cheong I."/>
            <person name="Kohli M."/>
            <person name="Szabo S.A."/>
            <person name="Zhang X."/>
            <person name="Diaz L.A. Jr."/>
            <person name="Velculescu V.E."/>
            <person name="Parmigiani G."/>
            <person name="Kinzler K.W."/>
            <person name="Vogelstein B."/>
            <person name="Zhou S."/>
        </authorList>
    </citation>
    <scope>NUCLEOTIDE SEQUENCE [LARGE SCALE GENOMIC DNA]</scope>
    <source>
        <strain evidence="1 2">NT</strain>
    </source>
</reference>
<evidence type="ECO:0000313" key="2">
    <source>
        <dbReference type="Proteomes" id="UP000008220"/>
    </source>
</evidence>